<dbReference type="AlphaFoldDB" id="A0A835BZ58"/>
<proteinExistence type="predicted"/>
<evidence type="ECO:0000313" key="3">
    <source>
        <dbReference type="EMBL" id="KAF8711381.1"/>
    </source>
</evidence>
<gene>
    <name evidence="3" type="ORF">HU200_029412</name>
</gene>
<protein>
    <recommendedName>
        <fullName evidence="2">Bifunctional inhibitor/plant lipid transfer protein/seed storage helical domain-containing protein</fullName>
    </recommendedName>
</protein>
<keyword evidence="4" id="KW-1185">Reference proteome</keyword>
<feature type="chain" id="PRO_5032421151" description="Bifunctional inhibitor/plant lipid transfer protein/seed storage helical domain-containing protein" evidence="1">
    <location>
        <begin position="25"/>
        <end position="119"/>
    </location>
</feature>
<feature type="signal peptide" evidence="1">
    <location>
        <begin position="1"/>
        <end position="24"/>
    </location>
</feature>
<organism evidence="3 4">
    <name type="scientific">Digitaria exilis</name>
    <dbReference type="NCBI Taxonomy" id="1010633"/>
    <lineage>
        <taxon>Eukaryota</taxon>
        <taxon>Viridiplantae</taxon>
        <taxon>Streptophyta</taxon>
        <taxon>Embryophyta</taxon>
        <taxon>Tracheophyta</taxon>
        <taxon>Spermatophyta</taxon>
        <taxon>Magnoliopsida</taxon>
        <taxon>Liliopsida</taxon>
        <taxon>Poales</taxon>
        <taxon>Poaceae</taxon>
        <taxon>PACMAD clade</taxon>
        <taxon>Panicoideae</taxon>
        <taxon>Panicodae</taxon>
        <taxon>Paniceae</taxon>
        <taxon>Anthephorinae</taxon>
        <taxon>Digitaria</taxon>
    </lineage>
</organism>
<evidence type="ECO:0000256" key="1">
    <source>
        <dbReference type="SAM" id="SignalP"/>
    </source>
</evidence>
<keyword evidence="1" id="KW-0732">Signal</keyword>
<evidence type="ECO:0000313" key="4">
    <source>
        <dbReference type="Proteomes" id="UP000636709"/>
    </source>
</evidence>
<dbReference type="OrthoDB" id="715127at2759"/>
<dbReference type="InterPro" id="IPR016140">
    <property type="entry name" value="Bifunc_inhib/LTP/seed_store"/>
</dbReference>
<dbReference type="EMBL" id="JACEFO010001753">
    <property type="protein sequence ID" value="KAF8711381.1"/>
    <property type="molecule type" value="Genomic_DNA"/>
</dbReference>
<dbReference type="Pfam" id="PF14368">
    <property type="entry name" value="LTP_2"/>
    <property type="match status" value="1"/>
</dbReference>
<feature type="domain" description="Bifunctional inhibitor/plant lipid transfer protein/seed storage helical" evidence="2">
    <location>
        <begin position="20"/>
        <end position="110"/>
    </location>
</feature>
<name>A0A835BZ58_9POAL</name>
<evidence type="ECO:0000259" key="2">
    <source>
        <dbReference type="Pfam" id="PF14368"/>
    </source>
</evidence>
<comment type="caution">
    <text evidence="3">The sequence shown here is derived from an EMBL/GenBank/DDBJ whole genome shotgun (WGS) entry which is preliminary data.</text>
</comment>
<sequence>MIPSKVFVCFLLVLTIICVNPMLGECFFGTKCTDQDKRQILYNCVFNLKKSNPDTPPPRGGLCCNVVRELRGTKGNMMKCIAKLLTKEEKEQYDVTRIQKLKSDCSLGRSSSSLDEVKS</sequence>
<reference evidence="3" key="1">
    <citation type="submission" date="2020-07" db="EMBL/GenBank/DDBJ databases">
        <title>Genome sequence and genetic diversity analysis of an under-domesticated orphan crop, white fonio (Digitaria exilis).</title>
        <authorList>
            <person name="Bennetzen J.L."/>
            <person name="Chen S."/>
            <person name="Ma X."/>
            <person name="Wang X."/>
            <person name="Yssel A.E.J."/>
            <person name="Chaluvadi S.R."/>
            <person name="Johnson M."/>
            <person name="Gangashetty P."/>
            <person name="Hamidou F."/>
            <person name="Sanogo M.D."/>
            <person name="Zwaenepoel A."/>
            <person name="Wallace J."/>
            <person name="Van De Peer Y."/>
            <person name="Van Deynze A."/>
        </authorList>
    </citation>
    <scope>NUCLEOTIDE SEQUENCE</scope>
    <source>
        <tissue evidence="3">Leaves</tissue>
    </source>
</reference>
<dbReference type="Proteomes" id="UP000636709">
    <property type="component" value="Unassembled WGS sequence"/>
</dbReference>
<accession>A0A835BZ58</accession>